<evidence type="ECO:0000313" key="10">
    <source>
        <dbReference type="EMBL" id="ALX38049.1"/>
    </source>
</evidence>
<keyword evidence="3 8" id="KW-0732">Signal</keyword>
<evidence type="ECO:0000259" key="9">
    <source>
        <dbReference type="SMART" id="SM00645"/>
    </source>
</evidence>
<feature type="signal peptide" evidence="8">
    <location>
        <begin position="1"/>
        <end position="18"/>
    </location>
</feature>
<organism evidence="10">
    <name type="scientific">Cryptocaryon irritans</name>
    <dbReference type="NCBI Taxonomy" id="153251"/>
    <lineage>
        <taxon>Eukaryota</taxon>
        <taxon>Sar</taxon>
        <taxon>Alveolata</taxon>
        <taxon>Ciliophora</taxon>
        <taxon>Ciliophora incertae sedis</taxon>
        <taxon>Cryptocaryon</taxon>
    </lineage>
</organism>
<dbReference type="EMBL" id="KP780259">
    <property type="protein sequence ID" value="ALX38049.1"/>
    <property type="molecule type" value="mRNA"/>
</dbReference>
<dbReference type="AlphaFoldDB" id="A0A1L2BUZ7"/>
<keyword evidence="4" id="KW-0378">Hydrolase</keyword>
<evidence type="ECO:0000256" key="6">
    <source>
        <dbReference type="ARBA" id="ARBA00023145"/>
    </source>
</evidence>
<dbReference type="SUPFAM" id="SSF54001">
    <property type="entry name" value="Cysteine proteinases"/>
    <property type="match status" value="1"/>
</dbReference>
<name>A0A1L2BUZ7_9CILI</name>
<dbReference type="Pfam" id="PF00112">
    <property type="entry name" value="Peptidase_C1"/>
    <property type="match status" value="1"/>
</dbReference>
<dbReference type="FunFam" id="3.90.70.10:FF:000031">
    <property type="entry name" value="Cathepsin B"/>
    <property type="match status" value="1"/>
</dbReference>
<dbReference type="PROSITE" id="PS00639">
    <property type="entry name" value="THIOL_PROTEASE_HIS"/>
    <property type="match status" value="1"/>
</dbReference>
<comment type="similarity">
    <text evidence="1">Belongs to the peptidase C1 family.</text>
</comment>
<dbReference type="PROSITE" id="PS00139">
    <property type="entry name" value="THIOL_PROTEASE_CYS"/>
    <property type="match status" value="1"/>
</dbReference>
<evidence type="ECO:0000256" key="3">
    <source>
        <dbReference type="ARBA" id="ARBA00022729"/>
    </source>
</evidence>
<evidence type="ECO:0000256" key="1">
    <source>
        <dbReference type="ARBA" id="ARBA00008455"/>
    </source>
</evidence>
<dbReference type="SMART" id="SM00645">
    <property type="entry name" value="Pept_C1"/>
    <property type="match status" value="1"/>
</dbReference>
<evidence type="ECO:0000256" key="8">
    <source>
        <dbReference type="SAM" id="SignalP"/>
    </source>
</evidence>
<dbReference type="InterPro" id="IPR038765">
    <property type="entry name" value="Papain-like_cys_pep_sf"/>
</dbReference>
<dbReference type="InterPro" id="IPR025660">
    <property type="entry name" value="Pept_his_AS"/>
</dbReference>
<proteinExistence type="evidence at transcript level"/>
<dbReference type="Gene3D" id="3.90.70.10">
    <property type="entry name" value="Cysteine proteinases"/>
    <property type="match status" value="1"/>
</dbReference>
<evidence type="ECO:0000256" key="4">
    <source>
        <dbReference type="ARBA" id="ARBA00022801"/>
    </source>
</evidence>
<evidence type="ECO:0000256" key="5">
    <source>
        <dbReference type="ARBA" id="ARBA00022807"/>
    </source>
</evidence>
<reference evidence="10" key="1">
    <citation type="submission" date="2015-02" db="EMBL/GenBank/DDBJ databases">
        <authorList>
            <person name="Chooi Y.-H."/>
        </authorList>
    </citation>
    <scope>NUCLEOTIDE SEQUENCE</scope>
</reference>
<dbReference type="SMR" id="A0A1L2BUZ7"/>
<dbReference type="InterPro" id="IPR000169">
    <property type="entry name" value="Pept_cys_AS"/>
</dbReference>
<keyword evidence="2 10" id="KW-0645">Protease</keyword>
<dbReference type="GO" id="GO:0006508">
    <property type="term" value="P:proteolysis"/>
    <property type="evidence" value="ECO:0007669"/>
    <property type="project" value="UniProtKB-KW"/>
</dbReference>
<evidence type="ECO:0000256" key="7">
    <source>
        <dbReference type="ARBA" id="ARBA00023157"/>
    </source>
</evidence>
<dbReference type="InterPro" id="IPR013128">
    <property type="entry name" value="Peptidase_C1A"/>
</dbReference>
<evidence type="ECO:0000256" key="2">
    <source>
        <dbReference type="ARBA" id="ARBA00022670"/>
    </source>
</evidence>
<keyword evidence="7" id="KW-1015">Disulfide bond</keyword>
<keyword evidence="5" id="KW-0788">Thiol protease</keyword>
<dbReference type="CDD" id="cd02620">
    <property type="entry name" value="Peptidase_C1A_CathepsinB"/>
    <property type="match status" value="1"/>
</dbReference>
<protein>
    <submittedName>
        <fullName evidence="10">Cathepsin B cysteine protease</fullName>
    </submittedName>
</protein>
<dbReference type="InterPro" id="IPR000668">
    <property type="entry name" value="Peptidase_C1A_C"/>
</dbReference>
<feature type="domain" description="Peptidase C1A papain C-terminal" evidence="9">
    <location>
        <begin position="87"/>
        <end position="342"/>
    </location>
</feature>
<dbReference type="PRINTS" id="PR00705">
    <property type="entry name" value="PAPAIN"/>
</dbReference>
<dbReference type="GO" id="GO:0008234">
    <property type="term" value="F:cysteine-type peptidase activity"/>
    <property type="evidence" value="ECO:0007669"/>
    <property type="project" value="UniProtKB-KW"/>
</dbReference>
<dbReference type="PANTHER" id="PTHR12411">
    <property type="entry name" value="CYSTEINE PROTEASE FAMILY C1-RELATED"/>
    <property type="match status" value="1"/>
</dbReference>
<feature type="chain" id="PRO_5018550651" evidence="8">
    <location>
        <begin position="19"/>
        <end position="353"/>
    </location>
</feature>
<accession>A0A1L2BUZ7</accession>
<sequence length="353" mass="39774">MQFFIIVLLYCLVLISQSRQIVYNASKHIKFINSAQNLWKAGHNDLFQERDLEFAKHLMGSFNNTPEDLKLPVKTFDNKFLNYFDDLPEDFDSRKAWPKCQSIFEIRDQSNCGSCWAFGASEVISDRICIASNQKLQTRISSRDLLSCCDSCGDGCNGGYPEAAFKYWVESGIVTGDLYNSSQTAYCQNYPFIPCAHHVKPVHGMISCDKLGPDYPTPECKRSCQKGYPVSYKDDLHFGEKSYTLPNDEKAIMAEIMQHGPVEAAFSVYSDFIHYKSGIYKYVSGESLGGHAIKIIGWGVENGTKFWIIANSWNTSWGENGTFRIVKGIDECGIESQIVAGIPKLKKSKIAKK</sequence>
<keyword evidence="6" id="KW-0865">Zymogen</keyword>